<comment type="caution">
    <text evidence="1">The sequence shown here is derived from an EMBL/GenBank/DDBJ whole genome shotgun (WGS) entry which is preliminary data.</text>
</comment>
<name>A0A2T4DTS6_9BACT</name>
<evidence type="ECO:0000313" key="1">
    <source>
        <dbReference type="EMBL" id="PTB97210.1"/>
    </source>
</evidence>
<dbReference type="Proteomes" id="UP000240608">
    <property type="component" value="Unassembled WGS sequence"/>
</dbReference>
<evidence type="ECO:0000313" key="2">
    <source>
        <dbReference type="Proteomes" id="UP000240608"/>
    </source>
</evidence>
<dbReference type="EMBL" id="PYVU01000021">
    <property type="protein sequence ID" value="PTB97210.1"/>
    <property type="molecule type" value="Genomic_DNA"/>
</dbReference>
<organism evidence="1 2">
    <name type="scientific">Marivirga lumbricoides</name>
    <dbReference type="NCBI Taxonomy" id="1046115"/>
    <lineage>
        <taxon>Bacteria</taxon>
        <taxon>Pseudomonadati</taxon>
        <taxon>Bacteroidota</taxon>
        <taxon>Cytophagia</taxon>
        <taxon>Cytophagales</taxon>
        <taxon>Marivirgaceae</taxon>
        <taxon>Marivirga</taxon>
    </lineage>
</organism>
<dbReference type="AlphaFoldDB" id="A0A2T4DTS6"/>
<reference evidence="1 2" key="1">
    <citation type="submission" date="2018-03" db="EMBL/GenBank/DDBJ databases">
        <title>Cross-interface Injection: A General Nanoliter Liquid Handling Method Applied to Single Cells Genome Amplification Automated Nanoliter Liquid Handling Applied to Single Cell Multiple Displacement Amplification.</title>
        <authorList>
            <person name="Yun J."/>
            <person name="Xu P."/>
            <person name="Xu J."/>
            <person name="Dai X."/>
            <person name="Wang Y."/>
            <person name="Zheng X."/>
            <person name="Cao C."/>
            <person name="Yi Q."/>
            <person name="Zhu Y."/>
            <person name="Wang L."/>
            <person name="Dong Z."/>
            <person name="Huang Y."/>
            <person name="Huang L."/>
            <person name="Du W."/>
        </authorList>
    </citation>
    <scope>NUCLEOTIDE SEQUENCE [LARGE SCALE GENOMIC DNA]</scope>
    <source>
        <strain evidence="1 2">Z-D1-2</strain>
    </source>
</reference>
<sequence length="81" mass="9468">MMDQFYFGMKVKNGEEIGLVIKPEVNSDWDKEPGLIRWDTPKENDIEDWRGLFGSFTDSGGMEISRDTEFRFITEEGELKK</sequence>
<gene>
    <name evidence="1" type="ORF">C9994_03945</name>
</gene>
<protein>
    <submittedName>
        <fullName evidence="1">Uncharacterized protein</fullName>
    </submittedName>
</protein>
<accession>A0A2T4DTS6</accession>
<proteinExistence type="predicted"/>